<dbReference type="PANTHER" id="PTHR44591">
    <property type="entry name" value="STRESS RESPONSE REGULATOR PROTEIN 1"/>
    <property type="match status" value="1"/>
</dbReference>
<evidence type="ECO:0000313" key="6">
    <source>
        <dbReference type="Proteomes" id="UP000320496"/>
    </source>
</evidence>
<dbReference type="KEGG" id="mri:Mal4_48020"/>
<dbReference type="AlphaFoldDB" id="A0A517ZDA4"/>
<keyword evidence="1 3" id="KW-0597">Phosphoprotein</keyword>
<keyword evidence="2" id="KW-0902">Two-component regulatory system</keyword>
<proteinExistence type="predicted"/>
<dbReference type="Gene3D" id="3.40.50.2300">
    <property type="match status" value="1"/>
</dbReference>
<keyword evidence="6" id="KW-1185">Reference proteome</keyword>
<feature type="domain" description="Response regulatory" evidence="4">
    <location>
        <begin position="5"/>
        <end position="121"/>
    </location>
</feature>
<protein>
    <submittedName>
        <fullName evidence="5">Transcriptional regulatory protein AfsQ1</fullName>
    </submittedName>
</protein>
<dbReference type="RefSeq" id="WP_145371737.1">
    <property type="nucleotide sequence ID" value="NZ_CP036275.1"/>
</dbReference>
<evidence type="ECO:0000256" key="2">
    <source>
        <dbReference type="ARBA" id="ARBA00023012"/>
    </source>
</evidence>
<accession>A0A517ZDA4</accession>
<evidence type="ECO:0000313" key="5">
    <source>
        <dbReference type="EMBL" id="QDU40445.1"/>
    </source>
</evidence>
<dbReference type="SMART" id="SM00448">
    <property type="entry name" value="REC"/>
    <property type="match status" value="1"/>
</dbReference>
<evidence type="ECO:0000256" key="3">
    <source>
        <dbReference type="PROSITE-ProRule" id="PRU00169"/>
    </source>
</evidence>
<dbReference type="PROSITE" id="PS50110">
    <property type="entry name" value="RESPONSE_REGULATORY"/>
    <property type="match status" value="1"/>
</dbReference>
<dbReference type="EMBL" id="CP036275">
    <property type="protein sequence ID" value="QDU40445.1"/>
    <property type="molecule type" value="Genomic_DNA"/>
</dbReference>
<dbReference type="SUPFAM" id="SSF52172">
    <property type="entry name" value="CheY-like"/>
    <property type="match status" value="1"/>
</dbReference>
<dbReference type="InterPro" id="IPR001789">
    <property type="entry name" value="Sig_transdc_resp-reg_receiver"/>
</dbReference>
<dbReference type="InterPro" id="IPR025497">
    <property type="entry name" value="PatA-like_N"/>
</dbReference>
<sequence>MSQKTILVIDDSATIRRLVDSTLSPAGYRVVLTANAEDGVREAGALQPDLILLDHQLPGTTGYEVCQSLLAAVETKSIPVVVSSTLRKKAYAEYTDLANVVDMLPKPYSGELLTTTVSNALSTGTLIVESQSQGTAVPEVIGELDNADLEGTFAAISLREVLDFLNNGCKTGVLEVELDNCRVWYYVNDGRLQAITSTGTDPTRITATLPESLADLAPVLNLTVGGRLCSELDGLVELLDRKVLDPRLLRKLLRHQAAMLTRECFVGKPKQFRFQAGRLAPPLFRKLPLDISLAALLVEGASRCDAAELPDPAGRLLYVRRVIRGQNLDRAGLSPNHMKLLGALSEPVAVADLARRLSWEPLEVQRVLHGLCLADLVQTQSRGEQSHVVALDSDPGGLRMLRAALEAEPERYAGKVVRDRLALQLLLRRSQPDVLVVPLASDADRELALGLRVQLEEKSPETRWVGIVDSAADAADLPFECDALLERPFGADEVLRVLETACTDTGPLGASDNELAAVAGAAN</sequence>
<dbReference type="Pfam" id="PF14332">
    <property type="entry name" value="DUF4388"/>
    <property type="match status" value="1"/>
</dbReference>
<name>A0A517ZDA4_9PLAN</name>
<dbReference type="InterPro" id="IPR050595">
    <property type="entry name" value="Bact_response_regulator"/>
</dbReference>
<gene>
    <name evidence="5" type="primary">afsQ1_2</name>
    <name evidence="5" type="ORF">Mal4_48020</name>
</gene>
<evidence type="ECO:0000256" key="1">
    <source>
        <dbReference type="ARBA" id="ARBA00022553"/>
    </source>
</evidence>
<dbReference type="InterPro" id="IPR011006">
    <property type="entry name" value="CheY-like_superfamily"/>
</dbReference>
<organism evidence="5 6">
    <name type="scientific">Maioricimonas rarisocia</name>
    <dbReference type="NCBI Taxonomy" id="2528026"/>
    <lineage>
        <taxon>Bacteria</taxon>
        <taxon>Pseudomonadati</taxon>
        <taxon>Planctomycetota</taxon>
        <taxon>Planctomycetia</taxon>
        <taxon>Planctomycetales</taxon>
        <taxon>Planctomycetaceae</taxon>
        <taxon>Maioricimonas</taxon>
    </lineage>
</organism>
<dbReference type="GO" id="GO:0000160">
    <property type="term" value="P:phosphorelay signal transduction system"/>
    <property type="evidence" value="ECO:0007669"/>
    <property type="project" value="UniProtKB-KW"/>
</dbReference>
<feature type="modified residue" description="4-aspartylphosphate" evidence="3">
    <location>
        <position position="54"/>
    </location>
</feature>
<dbReference type="Pfam" id="PF00072">
    <property type="entry name" value="Response_reg"/>
    <property type="match status" value="1"/>
</dbReference>
<dbReference type="PANTHER" id="PTHR44591:SF14">
    <property type="entry name" value="PROTEIN PILG"/>
    <property type="match status" value="1"/>
</dbReference>
<dbReference type="OrthoDB" id="236568at2"/>
<dbReference type="Proteomes" id="UP000320496">
    <property type="component" value="Chromosome"/>
</dbReference>
<evidence type="ECO:0000259" key="4">
    <source>
        <dbReference type="PROSITE" id="PS50110"/>
    </source>
</evidence>
<reference evidence="5 6" key="1">
    <citation type="submission" date="2019-02" db="EMBL/GenBank/DDBJ databases">
        <title>Deep-cultivation of Planctomycetes and their phenomic and genomic characterization uncovers novel biology.</title>
        <authorList>
            <person name="Wiegand S."/>
            <person name="Jogler M."/>
            <person name="Boedeker C."/>
            <person name="Pinto D."/>
            <person name="Vollmers J."/>
            <person name="Rivas-Marin E."/>
            <person name="Kohn T."/>
            <person name="Peeters S.H."/>
            <person name="Heuer A."/>
            <person name="Rast P."/>
            <person name="Oberbeckmann S."/>
            <person name="Bunk B."/>
            <person name="Jeske O."/>
            <person name="Meyerdierks A."/>
            <person name="Storesund J.E."/>
            <person name="Kallscheuer N."/>
            <person name="Luecker S."/>
            <person name="Lage O.M."/>
            <person name="Pohl T."/>
            <person name="Merkel B.J."/>
            <person name="Hornburger P."/>
            <person name="Mueller R.-W."/>
            <person name="Bruemmer F."/>
            <person name="Labrenz M."/>
            <person name="Spormann A.M."/>
            <person name="Op den Camp H."/>
            <person name="Overmann J."/>
            <person name="Amann R."/>
            <person name="Jetten M.S.M."/>
            <person name="Mascher T."/>
            <person name="Medema M.H."/>
            <person name="Devos D.P."/>
            <person name="Kaster A.-K."/>
            <person name="Ovreas L."/>
            <person name="Rohde M."/>
            <person name="Galperin M.Y."/>
            <person name="Jogler C."/>
        </authorList>
    </citation>
    <scope>NUCLEOTIDE SEQUENCE [LARGE SCALE GENOMIC DNA]</scope>
    <source>
        <strain evidence="5 6">Mal4</strain>
    </source>
</reference>